<evidence type="ECO:0000256" key="1">
    <source>
        <dbReference type="SAM" id="Coils"/>
    </source>
</evidence>
<gene>
    <name evidence="2" type="ORF">I602_1984</name>
    <name evidence="3" type="ORF">SAMN05444353_1755</name>
</gene>
<name>A0A0N0UNS5_9FLAO</name>
<dbReference type="Proteomes" id="UP000183071">
    <property type="component" value="Unassembled WGS sequence"/>
</dbReference>
<keyword evidence="1" id="KW-0175">Coiled coil</keyword>
<dbReference type="STRING" id="1300348.I602_1984"/>
<reference evidence="3 5" key="2">
    <citation type="submission" date="2016-10" db="EMBL/GenBank/DDBJ databases">
        <authorList>
            <person name="Varghese N."/>
            <person name="Submissions S."/>
        </authorList>
    </citation>
    <scope>NUCLEOTIDE SEQUENCE [LARGE SCALE GENOMIC DNA]</scope>
    <source>
        <strain evidence="3 5">DSW-5</strain>
    </source>
</reference>
<evidence type="ECO:0000313" key="5">
    <source>
        <dbReference type="Proteomes" id="UP000183071"/>
    </source>
</evidence>
<dbReference type="OrthoDB" id="9127154at2"/>
<evidence type="ECO:0000313" key="2">
    <source>
        <dbReference type="EMBL" id="KOY52424.1"/>
    </source>
</evidence>
<evidence type="ECO:0000313" key="3">
    <source>
        <dbReference type="EMBL" id="SEE45237.1"/>
    </source>
</evidence>
<accession>A0A0N0UNS5</accession>
<organism evidence="2 4">
    <name type="scientific">Polaribacter dokdonensis DSW-5</name>
    <dbReference type="NCBI Taxonomy" id="1300348"/>
    <lineage>
        <taxon>Bacteria</taxon>
        <taxon>Pseudomonadati</taxon>
        <taxon>Bacteroidota</taxon>
        <taxon>Flavobacteriia</taxon>
        <taxon>Flavobacteriales</taxon>
        <taxon>Flavobacteriaceae</taxon>
    </lineage>
</organism>
<feature type="coiled-coil region" evidence="1">
    <location>
        <begin position="144"/>
        <end position="171"/>
    </location>
</feature>
<dbReference type="Proteomes" id="UP000037716">
    <property type="component" value="Unassembled WGS sequence"/>
</dbReference>
<comment type="caution">
    <text evidence="2">The sequence shown here is derived from an EMBL/GenBank/DDBJ whole genome shotgun (WGS) entry which is preliminary data.</text>
</comment>
<dbReference type="AlphaFoldDB" id="A0A0N0UNS5"/>
<protein>
    <submittedName>
        <fullName evidence="2">Uncharacterized protein</fullName>
    </submittedName>
</protein>
<evidence type="ECO:0000313" key="4">
    <source>
        <dbReference type="Proteomes" id="UP000037716"/>
    </source>
</evidence>
<proteinExistence type="predicted"/>
<dbReference type="EMBL" id="LGBR01000001">
    <property type="protein sequence ID" value="KOY52424.1"/>
    <property type="molecule type" value="Genomic_DNA"/>
</dbReference>
<dbReference type="EMBL" id="FNUE01000002">
    <property type="protein sequence ID" value="SEE45237.1"/>
    <property type="molecule type" value="Genomic_DNA"/>
</dbReference>
<dbReference type="RefSeq" id="WP_053974527.1">
    <property type="nucleotide sequence ID" value="NZ_FNUE01000002.1"/>
</dbReference>
<dbReference type="PATRIC" id="fig|1300348.6.peg.1985"/>
<keyword evidence="5" id="KW-1185">Reference proteome</keyword>
<sequence length="342" mass="40531">MKKLLYFILIISLNSFSQTVKIDTLHLYKSEQNTSPLDKLIYPIFKTGNKKIDSLINFDLKNKYTYNEAPNSSINKTLKQWIGDQIGYINFNITYNRNNIISFNIETEGCAAYCTYWKSYFNYNTKTGKPIKIDSLLKLNNFKQQILNKKNEQFENEIKQLKELFKQKDIDKNEYDWVYEYLNKCKNDEELGDFSLNENHIEFIETCSLPNAIKNMTPAIDLKYKYNDIREYLNFEPSTKIENYYNHTNHLEIVNIDNESIKIDLMISNEKCAMPNYEGILSKSKENFYEGFVYSDKGEIFESKHHLKIIKNNETIQISSNDSYEKWQLGAFCRIEGKYKKN</sequence>
<reference evidence="2 4" key="1">
    <citation type="submission" date="2015-07" db="EMBL/GenBank/DDBJ databases">
        <title>Genome of Polaribacter dokdonenesis DSW-5, isolated from seawater off Dokdo in Korea.</title>
        <authorList>
            <person name="Yoon K."/>
            <person name="Song J.Y."/>
            <person name="Kim J.F."/>
        </authorList>
    </citation>
    <scope>NUCLEOTIDE SEQUENCE [LARGE SCALE GENOMIC DNA]</scope>
    <source>
        <strain evidence="2 4">DSW-5</strain>
    </source>
</reference>